<proteinExistence type="predicted"/>
<name>A0A2P4YN41_9STRA</name>
<evidence type="ECO:0000256" key="1">
    <source>
        <dbReference type="SAM" id="MobiDB-lite"/>
    </source>
</evidence>
<gene>
    <name evidence="2" type="ORF">PHPALM_3176</name>
</gene>
<feature type="compositionally biased region" description="Acidic residues" evidence="1">
    <location>
        <begin position="48"/>
        <end position="60"/>
    </location>
</feature>
<dbReference type="AlphaFoldDB" id="A0A2P4YN41"/>
<keyword evidence="3" id="KW-1185">Reference proteome</keyword>
<evidence type="ECO:0000313" key="3">
    <source>
        <dbReference type="Proteomes" id="UP000237271"/>
    </source>
</evidence>
<evidence type="ECO:0000313" key="2">
    <source>
        <dbReference type="EMBL" id="POM79200.1"/>
    </source>
</evidence>
<reference evidence="2 3" key="1">
    <citation type="journal article" date="2017" name="Genome Biol. Evol.">
        <title>Phytophthora megakarya and P. palmivora, closely related causal agents of cacao black pod rot, underwent increases in genome sizes and gene numbers by different mechanisms.</title>
        <authorList>
            <person name="Ali S.S."/>
            <person name="Shao J."/>
            <person name="Lary D.J."/>
            <person name="Kronmiller B."/>
            <person name="Shen D."/>
            <person name="Strem M.D."/>
            <person name="Amoako-Attah I."/>
            <person name="Akrofi A.Y."/>
            <person name="Begoude B.A."/>
            <person name="Ten Hoopen G.M."/>
            <person name="Coulibaly K."/>
            <person name="Kebe B.I."/>
            <person name="Melnick R.L."/>
            <person name="Guiltinan M.J."/>
            <person name="Tyler B.M."/>
            <person name="Meinhardt L.W."/>
            <person name="Bailey B.A."/>
        </authorList>
    </citation>
    <scope>NUCLEOTIDE SEQUENCE [LARGE SCALE GENOMIC DNA]</scope>
    <source>
        <strain evidence="3">sbr112.9</strain>
    </source>
</reference>
<dbReference type="OrthoDB" id="10551872at2759"/>
<organism evidence="2 3">
    <name type="scientific">Phytophthora palmivora</name>
    <dbReference type="NCBI Taxonomy" id="4796"/>
    <lineage>
        <taxon>Eukaryota</taxon>
        <taxon>Sar</taxon>
        <taxon>Stramenopiles</taxon>
        <taxon>Oomycota</taxon>
        <taxon>Peronosporomycetes</taxon>
        <taxon>Peronosporales</taxon>
        <taxon>Peronosporaceae</taxon>
        <taxon>Phytophthora</taxon>
    </lineage>
</organism>
<feature type="region of interest" description="Disordered" evidence="1">
    <location>
        <begin position="1"/>
        <end position="68"/>
    </location>
</feature>
<dbReference type="EMBL" id="NCKW01001827">
    <property type="protein sequence ID" value="POM79200.1"/>
    <property type="molecule type" value="Genomic_DNA"/>
</dbReference>
<comment type="caution">
    <text evidence="2">The sequence shown here is derived from an EMBL/GenBank/DDBJ whole genome shotgun (WGS) entry which is preliminary data.</text>
</comment>
<sequence length="149" mass="16321">MTATGESESSVSDLYTFSSTASIRREQGDPSPPTSEQDSLAQQQTGVSDDEGESCDEVDEPEHRSRFNSIIDKPLCAEVLDTPPFAVECKAPSPPKYAVCKKRNEAVSGTGEMHAKVDDVLEQLQQLLRYRLKGKPLPKLRQSRPLGNG</sequence>
<feature type="compositionally biased region" description="Polar residues" evidence="1">
    <location>
        <begin position="1"/>
        <end position="22"/>
    </location>
</feature>
<protein>
    <submittedName>
        <fullName evidence="2">Uncharacterized protein</fullName>
    </submittedName>
</protein>
<feature type="compositionally biased region" description="Polar residues" evidence="1">
    <location>
        <begin position="34"/>
        <end position="47"/>
    </location>
</feature>
<accession>A0A2P4YN41</accession>
<dbReference type="Proteomes" id="UP000237271">
    <property type="component" value="Unassembled WGS sequence"/>
</dbReference>